<dbReference type="InterPro" id="IPR001296">
    <property type="entry name" value="Glyco_trans_1"/>
</dbReference>
<feature type="domain" description="Glycosyltransferase subfamily 4-like N-terminal" evidence="2">
    <location>
        <begin position="11"/>
        <end position="169"/>
    </location>
</feature>
<comment type="caution">
    <text evidence="3">The sequence shown here is derived from an EMBL/GenBank/DDBJ whole genome shotgun (WGS) entry which is preliminary data.</text>
</comment>
<dbReference type="InterPro" id="IPR050194">
    <property type="entry name" value="Glycosyltransferase_grp1"/>
</dbReference>
<reference evidence="3 4" key="1">
    <citation type="submission" date="2018-04" db="EMBL/GenBank/DDBJ databases">
        <title>Paenibacillus taichungensis Genome sequencing and assembly.</title>
        <authorList>
            <person name="Xu J."/>
            <person name="Rensing C."/>
            <person name="Mazhar H.S."/>
        </authorList>
    </citation>
    <scope>NUCLEOTIDE SEQUENCE [LARGE SCALE GENOMIC DNA]</scope>
    <source>
        <strain evidence="3 4">NC1</strain>
    </source>
</reference>
<dbReference type="GO" id="GO:0016757">
    <property type="term" value="F:glycosyltransferase activity"/>
    <property type="evidence" value="ECO:0007669"/>
    <property type="project" value="InterPro"/>
</dbReference>
<keyword evidence="3" id="KW-0808">Transferase</keyword>
<dbReference type="SUPFAM" id="SSF53756">
    <property type="entry name" value="UDP-Glycosyltransferase/glycogen phosphorylase"/>
    <property type="match status" value="1"/>
</dbReference>
<name>A0A329R587_9BACL</name>
<dbReference type="PANTHER" id="PTHR45947:SF3">
    <property type="entry name" value="SULFOQUINOVOSYL TRANSFERASE SQD2"/>
    <property type="match status" value="1"/>
</dbReference>
<evidence type="ECO:0000313" key="3">
    <source>
        <dbReference type="EMBL" id="RAW19066.1"/>
    </source>
</evidence>
<gene>
    <name evidence="3" type="ORF">DC345_02710</name>
</gene>
<evidence type="ECO:0000313" key="4">
    <source>
        <dbReference type="Proteomes" id="UP000250642"/>
    </source>
</evidence>
<evidence type="ECO:0000259" key="1">
    <source>
        <dbReference type="Pfam" id="PF00534"/>
    </source>
</evidence>
<accession>A0A329R587</accession>
<evidence type="ECO:0000259" key="2">
    <source>
        <dbReference type="Pfam" id="PF13439"/>
    </source>
</evidence>
<dbReference type="AlphaFoldDB" id="A0A329R587"/>
<dbReference type="Pfam" id="PF13439">
    <property type="entry name" value="Glyco_transf_4"/>
    <property type="match status" value="1"/>
</dbReference>
<dbReference type="EMBL" id="QEVW01000002">
    <property type="protein sequence ID" value="RAW19066.1"/>
    <property type="molecule type" value="Genomic_DNA"/>
</dbReference>
<protein>
    <submittedName>
        <fullName evidence="3">Glycosyltransferase family 1 protein</fullName>
    </submittedName>
</protein>
<sequence length="384" mass="44374">MKILHIGEYVIGGMATYLNEVVGYQRQFFDVYLLMSDYNSATSFDLEPDHILHYKYRRHPKYFLSAMRQIHQVIQDIQPDIIHVHSSFAGLLARGLFFVQPKKARIFYCSHGWAFLMDTKPLYKKGFLLIEKLMEFKTDVIINISQHEMEQSLRRGLSPSKSRLVYSGIRERESTNVIPLEEAAAETDIIQLLFVGRYDRQKGLDIVLNIFNENPELQQYIRLYVIGDTVLEDKVWDFPDNVIRLGWVNNAEIDRYYQQCDAVIMPSRWEGFGLVAIEAMKNRKPVIGSNRGALPELIRHGENGYIFDIEHVYELLNTLNNLDKDELVNMGEAGYAIYKDKFSAVRMNEEIVGLYYEAYTGASVKEIPVTSGLDFSKRAGDAHD</sequence>
<dbReference type="Gene3D" id="3.40.50.2000">
    <property type="entry name" value="Glycogen Phosphorylase B"/>
    <property type="match status" value="2"/>
</dbReference>
<organism evidence="3 4">
    <name type="scientific">Paenibacillus taichungensis</name>
    <dbReference type="NCBI Taxonomy" id="484184"/>
    <lineage>
        <taxon>Bacteria</taxon>
        <taxon>Bacillati</taxon>
        <taxon>Bacillota</taxon>
        <taxon>Bacilli</taxon>
        <taxon>Bacillales</taxon>
        <taxon>Paenibacillaceae</taxon>
        <taxon>Paenibacillus</taxon>
    </lineage>
</organism>
<feature type="domain" description="Glycosyl transferase family 1" evidence="1">
    <location>
        <begin position="188"/>
        <end position="333"/>
    </location>
</feature>
<dbReference type="InterPro" id="IPR028098">
    <property type="entry name" value="Glyco_trans_4-like_N"/>
</dbReference>
<dbReference type="Pfam" id="PF00534">
    <property type="entry name" value="Glycos_transf_1"/>
    <property type="match status" value="1"/>
</dbReference>
<dbReference type="Proteomes" id="UP000250642">
    <property type="component" value="Unassembled WGS sequence"/>
</dbReference>
<dbReference type="PANTHER" id="PTHR45947">
    <property type="entry name" value="SULFOQUINOVOSYL TRANSFERASE SQD2"/>
    <property type="match status" value="1"/>
</dbReference>
<proteinExistence type="predicted"/>
<dbReference type="RefSeq" id="WP_113051803.1">
    <property type="nucleotide sequence ID" value="NZ_QEVW01000002.1"/>
</dbReference>